<evidence type="ECO:0000313" key="4">
    <source>
        <dbReference type="Proteomes" id="UP000199026"/>
    </source>
</evidence>
<name>A0A1H3M453_9RHOB</name>
<evidence type="ECO:0000256" key="1">
    <source>
        <dbReference type="SAM" id="SignalP"/>
    </source>
</evidence>
<feature type="chain" id="PRO_5011479148" evidence="1">
    <location>
        <begin position="22"/>
        <end position="210"/>
    </location>
</feature>
<keyword evidence="4" id="KW-1185">Reference proteome</keyword>
<dbReference type="GO" id="GO:0016740">
    <property type="term" value="F:transferase activity"/>
    <property type="evidence" value="ECO:0007669"/>
    <property type="project" value="UniProtKB-KW"/>
</dbReference>
<feature type="domain" description="Rhodanese" evidence="2">
    <location>
        <begin position="97"/>
        <end position="207"/>
    </location>
</feature>
<sequence>MRRLLGLFFAGACLMPAVTIAQDVRLTPDIPSKSITLATGETLVIERIQDTAHQLSGEFTKTSRACPPFCIQEMSAGEGVETVGEIEVISFLENSVAAGNGLLLDSRMPEWFAKGTIPGAVNVPFATLEASNPYRDEIIKALGAQSDGTTWDFAAAKELLLFCNGPWCEQSLHAITALRSAGYPAEKIKYYRGGMQVWLLLGLSIQQPTS</sequence>
<keyword evidence="3" id="KW-0808">Transferase</keyword>
<proteinExistence type="predicted"/>
<dbReference type="CDD" id="cd00158">
    <property type="entry name" value="RHOD"/>
    <property type="match status" value="1"/>
</dbReference>
<evidence type="ECO:0000313" key="3">
    <source>
        <dbReference type="EMBL" id="SDY71028.1"/>
    </source>
</evidence>
<dbReference type="Gene3D" id="3.40.250.10">
    <property type="entry name" value="Rhodanese-like domain"/>
    <property type="match status" value="1"/>
</dbReference>
<dbReference type="RefSeq" id="WP_089892588.1">
    <property type="nucleotide sequence ID" value="NZ_CALJFH010000027.1"/>
</dbReference>
<dbReference type="EMBL" id="FNPR01000003">
    <property type="protein sequence ID" value="SDY71028.1"/>
    <property type="molecule type" value="Genomic_DNA"/>
</dbReference>
<protein>
    <submittedName>
        <fullName evidence="3">Rhodanese-related sulfurtransferase</fullName>
    </submittedName>
</protein>
<dbReference type="SUPFAM" id="SSF52821">
    <property type="entry name" value="Rhodanese/Cell cycle control phosphatase"/>
    <property type="match status" value="1"/>
</dbReference>
<dbReference type="OrthoDB" id="9784513at2"/>
<organism evidence="3 4">
    <name type="scientific">Lentibacter algarum</name>
    <dbReference type="NCBI Taxonomy" id="576131"/>
    <lineage>
        <taxon>Bacteria</taxon>
        <taxon>Pseudomonadati</taxon>
        <taxon>Pseudomonadota</taxon>
        <taxon>Alphaproteobacteria</taxon>
        <taxon>Rhodobacterales</taxon>
        <taxon>Roseobacteraceae</taxon>
        <taxon>Lentibacter</taxon>
    </lineage>
</organism>
<reference evidence="3 4" key="1">
    <citation type="submission" date="2016-10" db="EMBL/GenBank/DDBJ databases">
        <authorList>
            <person name="de Groot N.N."/>
        </authorList>
    </citation>
    <scope>NUCLEOTIDE SEQUENCE [LARGE SCALE GENOMIC DNA]</scope>
    <source>
        <strain evidence="3 4">DSM 24677</strain>
    </source>
</reference>
<accession>A0A1H3M453</accession>
<dbReference type="InterPro" id="IPR001763">
    <property type="entry name" value="Rhodanese-like_dom"/>
</dbReference>
<dbReference type="SMART" id="SM00450">
    <property type="entry name" value="RHOD"/>
    <property type="match status" value="1"/>
</dbReference>
<gene>
    <name evidence="3" type="ORF">SAMN05444486_103348</name>
</gene>
<dbReference type="Proteomes" id="UP000199026">
    <property type="component" value="Unassembled WGS sequence"/>
</dbReference>
<evidence type="ECO:0000259" key="2">
    <source>
        <dbReference type="PROSITE" id="PS50206"/>
    </source>
</evidence>
<feature type="signal peptide" evidence="1">
    <location>
        <begin position="1"/>
        <end position="21"/>
    </location>
</feature>
<dbReference type="InterPro" id="IPR036873">
    <property type="entry name" value="Rhodanese-like_dom_sf"/>
</dbReference>
<dbReference type="STRING" id="576131.SAMN05444486_103348"/>
<keyword evidence="1" id="KW-0732">Signal</keyword>
<dbReference type="PROSITE" id="PS50206">
    <property type="entry name" value="RHODANESE_3"/>
    <property type="match status" value="1"/>
</dbReference>
<dbReference type="AlphaFoldDB" id="A0A1H3M453"/>
<dbReference type="Pfam" id="PF00581">
    <property type="entry name" value="Rhodanese"/>
    <property type="match status" value="1"/>
</dbReference>